<evidence type="ECO:0000313" key="11">
    <source>
        <dbReference type="Proteomes" id="UP001595828"/>
    </source>
</evidence>
<proteinExistence type="predicted"/>
<evidence type="ECO:0000256" key="3">
    <source>
        <dbReference type="ARBA" id="ARBA00022452"/>
    </source>
</evidence>
<keyword evidence="2" id="KW-0813">Transport</keyword>
<dbReference type="InterPro" id="IPR039426">
    <property type="entry name" value="TonB-dep_rcpt-like"/>
</dbReference>
<sequence length="712" mass="77235">MPTTTNSQALTLTAVLAVAIAPAARAEESAAPLPVATPGPASPQVASAAIGSVASTAGRQVYQAADFARYAPRNAFDMLRQVPGFSIRDSEQMRGLGQATGNVLVNGQRLSSKSDDIYTQLSRIPASNVTRIEIVDGATLDIPGLSGEVANLVVKADAFSGQFSWQPQARAHFTDPLLTRGAVSVSGTRGPVDYEVGLTNSDSGRSGAGGLTIIRNGAGEVIERRNDIWTSKYDSPKLSARLAIAGPGKAKGNVNAHYQRIYSHYDENGIRVSSGLPDRSRFVSERNDTYNYEFGGDYAFPLGPGQLKLIGLDRFSHEPYRQTVITRFADGRVPEGDRYAQVGDIGEKIARGEYSWKMLGGEWQVSGEAAFNTLDNVAALFALDPASGDFVGLPFPGGSGGVKEDRYEGLLSFGRPLSRTLSFQLVAGAERSTISQTGANGLTRTFFRPKGSVSLAWKPSSTFDLSAKLRRRVLQLSFYDFLARAFLDDDNQNAGNNQLVPQQDWSVEIEANKKLGPWGSTKLRLIHRSVEDYVDIVPIGATGESVGNIPKARAHAIDWTSTVQFDPLGWKGAKLDAHVILQKSSLRDPFTGQSRPYSGFTNRIVELSFRRDIPGSPWAYGAEADYNHQQASFRRNQTDRIWEGPVFGSIFVENKNVLGLTMRADLRNIGNARSRRERVVYGGLRGASPIAFTESRDRLIGPIIAFSVKGGF</sequence>
<name>A0ABV8RLX1_9SPHN</name>
<gene>
    <name evidence="10" type="ORF">ACFO0A_04495</name>
</gene>
<feature type="signal peptide" evidence="8">
    <location>
        <begin position="1"/>
        <end position="26"/>
    </location>
</feature>
<dbReference type="PANTHER" id="PTHR30069:SF29">
    <property type="entry name" value="HEMOGLOBIN AND HEMOGLOBIN-HAPTOGLOBIN-BINDING PROTEIN 1-RELATED"/>
    <property type="match status" value="1"/>
</dbReference>
<comment type="caution">
    <text evidence="10">The sequence shown here is derived from an EMBL/GenBank/DDBJ whole genome shotgun (WGS) entry which is preliminary data.</text>
</comment>
<dbReference type="PANTHER" id="PTHR30069">
    <property type="entry name" value="TONB-DEPENDENT OUTER MEMBRANE RECEPTOR"/>
    <property type="match status" value="1"/>
</dbReference>
<evidence type="ECO:0000256" key="4">
    <source>
        <dbReference type="ARBA" id="ARBA00022692"/>
    </source>
</evidence>
<dbReference type="Gene3D" id="2.170.130.10">
    <property type="entry name" value="TonB-dependent receptor, plug domain"/>
    <property type="match status" value="1"/>
</dbReference>
<evidence type="ECO:0000259" key="9">
    <source>
        <dbReference type="Pfam" id="PF07715"/>
    </source>
</evidence>
<keyword evidence="7" id="KW-0998">Cell outer membrane</keyword>
<dbReference type="SUPFAM" id="SSF56935">
    <property type="entry name" value="Porins"/>
    <property type="match status" value="1"/>
</dbReference>
<dbReference type="InterPro" id="IPR036942">
    <property type="entry name" value="Beta-barrel_TonB_sf"/>
</dbReference>
<keyword evidence="5 8" id="KW-0732">Signal</keyword>
<evidence type="ECO:0000256" key="2">
    <source>
        <dbReference type="ARBA" id="ARBA00022448"/>
    </source>
</evidence>
<evidence type="ECO:0000313" key="10">
    <source>
        <dbReference type="EMBL" id="MFC4294315.1"/>
    </source>
</evidence>
<keyword evidence="10" id="KW-0675">Receptor</keyword>
<evidence type="ECO:0000256" key="8">
    <source>
        <dbReference type="SAM" id="SignalP"/>
    </source>
</evidence>
<organism evidence="10 11">
    <name type="scientific">Novosphingobium tardum</name>
    <dbReference type="NCBI Taxonomy" id="1538021"/>
    <lineage>
        <taxon>Bacteria</taxon>
        <taxon>Pseudomonadati</taxon>
        <taxon>Pseudomonadota</taxon>
        <taxon>Alphaproteobacteria</taxon>
        <taxon>Sphingomonadales</taxon>
        <taxon>Sphingomonadaceae</taxon>
        <taxon>Novosphingobium</taxon>
    </lineage>
</organism>
<evidence type="ECO:0000256" key="7">
    <source>
        <dbReference type="ARBA" id="ARBA00023237"/>
    </source>
</evidence>
<reference evidence="11" key="1">
    <citation type="journal article" date="2019" name="Int. J. Syst. Evol. Microbiol.">
        <title>The Global Catalogue of Microorganisms (GCM) 10K type strain sequencing project: providing services to taxonomists for standard genome sequencing and annotation.</title>
        <authorList>
            <consortium name="The Broad Institute Genomics Platform"/>
            <consortium name="The Broad Institute Genome Sequencing Center for Infectious Disease"/>
            <person name="Wu L."/>
            <person name="Ma J."/>
        </authorList>
    </citation>
    <scope>NUCLEOTIDE SEQUENCE [LARGE SCALE GENOMIC DNA]</scope>
    <source>
        <strain evidence="11">CGMCC 1.12989</strain>
    </source>
</reference>
<dbReference type="Proteomes" id="UP001595828">
    <property type="component" value="Unassembled WGS sequence"/>
</dbReference>
<dbReference type="EMBL" id="JBHSDR010000003">
    <property type="protein sequence ID" value="MFC4294315.1"/>
    <property type="molecule type" value="Genomic_DNA"/>
</dbReference>
<dbReference type="InterPro" id="IPR012910">
    <property type="entry name" value="Plug_dom"/>
</dbReference>
<dbReference type="Gene3D" id="2.40.170.20">
    <property type="entry name" value="TonB-dependent receptor, beta-barrel domain"/>
    <property type="match status" value="1"/>
</dbReference>
<dbReference type="RefSeq" id="WP_379537770.1">
    <property type="nucleotide sequence ID" value="NZ_JBHSDR010000003.1"/>
</dbReference>
<evidence type="ECO:0000256" key="6">
    <source>
        <dbReference type="ARBA" id="ARBA00023136"/>
    </source>
</evidence>
<keyword evidence="11" id="KW-1185">Reference proteome</keyword>
<keyword evidence="6" id="KW-0472">Membrane</keyword>
<keyword evidence="3" id="KW-1134">Transmembrane beta strand</keyword>
<evidence type="ECO:0000256" key="5">
    <source>
        <dbReference type="ARBA" id="ARBA00022729"/>
    </source>
</evidence>
<evidence type="ECO:0000256" key="1">
    <source>
        <dbReference type="ARBA" id="ARBA00004571"/>
    </source>
</evidence>
<protein>
    <submittedName>
        <fullName evidence="10">TonB-dependent receptor plug domain-containing protein</fullName>
    </submittedName>
</protein>
<comment type="subcellular location">
    <subcellularLocation>
        <location evidence="1">Cell outer membrane</location>
        <topology evidence="1">Multi-pass membrane protein</topology>
    </subcellularLocation>
</comment>
<feature type="chain" id="PRO_5045966787" evidence="8">
    <location>
        <begin position="27"/>
        <end position="712"/>
    </location>
</feature>
<feature type="domain" description="TonB-dependent receptor plug" evidence="9">
    <location>
        <begin position="56"/>
        <end position="139"/>
    </location>
</feature>
<dbReference type="Pfam" id="PF07715">
    <property type="entry name" value="Plug"/>
    <property type="match status" value="1"/>
</dbReference>
<dbReference type="InterPro" id="IPR037066">
    <property type="entry name" value="Plug_dom_sf"/>
</dbReference>
<accession>A0ABV8RLX1</accession>
<keyword evidence="4" id="KW-0812">Transmembrane</keyword>